<comment type="caution">
    <text evidence="1">The sequence shown here is derived from an EMBL/GenBank/DDBJ whole genome shotgun (WGS) entry which is preliminary data.</text>
</comment>
<evidence type="ECO:0000313" key="1">
    <source>
        <dbReference type="EMBL" id="GBP87620.1"/>
    </source>
</evidence>
<gene>
    <name evidence="1" type="ORF">EVAR_99944_1</name>
</gene>
<sequence>MLTVTKQTLLQNNEVYGSAEPLRAPPPADRGVASAFTDSHVGCRCSARIIDSFVFFCIDQCRHLNSGLALVSDPDHTLDSAPEPALVFDFSPVFNFGSGFVFDSDSGLVLNSTPCLTLNSDSTIISPFGIRILQIHKGGDGSDARRPSAPICMSARTRHSLLVAGWKDEQVLTYSSDFGAARLDPCELRTVVPYIYMLSERWAELGVGGVRFYFRCEFFDSVAALKARGKSLQYLKTKKKRVVSWDTSSVVQQNPYLLQARRKELRSKK</sequence>
<dbReference type="OrthoDB" id="361102at2759"/>
<dbReference type="AlphaFoldDB" id="A0A4C1ZIF7"/>
<accession>A0A4C1ZIF7</accession>
<keyword evidence="2" id="KW-1185">Reference proteome</keyword>
<dbReference type="Proteomes" id="UP000299102">
    <property type="component" value="Unassembled WGS sequence"/>
</dbReference>
<dbReference type="EMBL" id="BGZK01001872">
    <property type="protein sequence ID" value="GBP87620.1"/>
    <property type="molecule type" value="Genomic_DNA"/>
</dbReference>
<organism evidence="1 2">
    <name type="scientific">Eumeta variegata</name>
    <name type="common">Bagworm moth</name>
    <name type="synonym">Eumeta japonica</name>
    <dbReference type="NCBI Taxonomy" id="151549"/>
    <lineage>
        <taxon>Eukaryota</taxon>
        <taxon>Metazoa</taxon>
        <taxon>Ecdysozoa</taxon>
        <taxon>Arthropoda</taxon>
        <taxon>Hexapoda</taxon>
        <taxon>Insecta</taxon>
        <taxon>Pterygota</taxon>
        <taxon>Neoptera</taxon>
        <taxon>Endopterygota</taxon>
        <taxon>Lepidoptera</taxon>
        <taxon>Glossata</taxon>
        <taxon>Ditrysia</taxon>
        <taxon>Tineoidea</taxon>
        <taxon>Psychidae</taxon>
        <taxon>Oiketicinae</taxon>
        <taxon>Eumeta</taxon>
    </lineage>
</organism>
<protein>
    <submittedName>
        <fullName evidence="1">Uncharacterized protein</fullName>
    </submittedName>
</protein>
<name>A0A4C1ZIF7_EUMVA</name>
<evidence type="ECO:0000313" key="2">
    <source>
        <dbReference type="Proteomes" id="UP000299102"/>
    </source>
</evidence>
<reference evidence="1 2" key="1">
    <citation type="journal article" date="2019" name="Commun. Biol.">
        <title>The bagworm genome reveals a unique fibroin gene that provides high tensile strength.</title>
        <authorList>
            <person name="Kono N."/>
            <person name="Nakamura H."/>
            <person name="Ohtoshi R."/>
            <person name="Tomita M."/>
            <person name="Numata K."/>
            <person name="Arakawa K."/>
        </authorList>
    </citation>
    <scope>NUCLEOTIDE SEQUENCE [LARGE SCALE GENOMIC DNA]</scope>
</reference>
<proteinExistence type="predicted"/>